<accession>A0A815MAE5</accession>
<comment type="caution">
    <text evidence="2">The sequence shown here is derived from an EMBL/GenBank/DDBJ whole genome shotgun (WGS) entry which is preliminary data.</text>
</comment>
<dbReference type="SUPFAM" id="SSF53300">
    <property type="entry name" value="vWA-like"/>
    <property type="match status" value="1"/>
</dbReference>
<keyword evidence="4" id="KW-1185">Reference proteome</keyword>
<dbReference type="EMBL" id="CAJOBC010083547">
    <property type="protein sequence ID" value="CAF4303212.1"/>
    <property type="molecule type" value="Genomic_DNA"/>
</dbReference>
<dbReference type="Proteomes" id="UP000681722">
    <property type="component" value="Unassembled WGS sequence"/>
</dbReference>
<dbReference type="OrthoDB" id="2142040at2759"/>
<name>A0A815MAE5_9BILA</name>
<evidence type="ECO:0000256" key="1">
    <source>
        <dbReference type="SAM" id="MobiDB-lite"/>
    </source>
</evidence>
<dbReference type="Proteomes" id="UP000663829">
    <property type="component" value="Unassembled WGS sequence"/>
</dbReference>
<evidence type="ECO:0000313" key="2">
    <source>
        <dbReference type="EMBL" id="CAF1418922.1"/>
    </source>
</evidence>
<dbReference type="AlphaFoldDB" id="A0A815MAE5"/>
<feature type="region of interest" description="Disordered" evidence="1">
    <location>
        <begin position="50"/>
        <end position="89"/>
    </location>
</feature>
<reference evidence="2" key="1">
    <citation type="submission" date="2021-02" db="EMBL/GenBank/DDBJ databases">
        <authorList>
            <person name="Nowell W R."/>
        </authorList>
    </citation>
    <scope>NUCLEOTIDE SEQUENCE</scope>
</reference>
<gene>
    <name evidence="2" type="ORF">GPM918_LOCUS33671</name>
    <name evidence="3" type="ORF">SRO942_LOCUS34358</name>
</gene>
<sequence length="402" mass="45342">ADPEFHISFGLGTLQQQQQASSVQIPCEFCEILCDLQHLQIHQESCPRRPQRNIYRPTSHEYSRTTAVTPITPSPRRGYPPSQQSDYRQWKPYQLGYSSDVYRGAAPSNYQQTSYGVPLHQQPAGAGPGGHPGGAFPSQQQQSSALYQQGPRPSSGVVSGNDSREQRINQIVQKYEINPSLKSRLRILENFEIVLLCDDSGSMNTPSEIGSQTRWDEMKQIVNIILDICIIYDSNGMDVYFLNRRPVQNVTHISQLNECFSTLPQGMTPIAPALRNILRTKGSQAHAGKKLLIFIATDGAPTNDQGQVDIQSLEYVIRKERNPQTTYISFLACTDDNDSVAYLSTWDKQMQNVDVIDDYQTEKQEVQRQRGYQFPFSYGDYIVKALLGAIDPYFDALDERSS</sequence>
<dbReference type="InterPro" id="IPR036465">
    <property type="entry name" value="vWFA_dom_sf"/>
</dbReference>
<proteinExistence type="predicted"/>
<dbReference type="PANTHER" id="PTHR34706:SF1">
    <property type="entry name" value="VWFA DOMAIN-CONTAINING PROTEIN"/>
    <property type="match status" value="1"/>
</dbReference>
<protein>
    <recommendedName>
        <fullName evidence="5">VWFA domain-containing protein</fullName>
    </recommendedName>
</protein>
<feature type="region of interest" description="Disordered" evidence="1">
    <location>
        <begin position="112"/>
        <end position="164"/>
    </location>
</feature>
<dbReference type="PANTHER" id="PTHR34706">
    <property type="entry name" value="SLR1338 PROTEIN"/>
    <property type="match status" value="1"/>
</dbReference>
<feature type="non-terminal residue" evidence="2">
    <location>
        <position position="402"/>
    </location>
</feature>
<organism evidence="2 4">
    <name type="scientific">Didymodactylos carnosus</name>
    <dbReference type="NCBI Taxonomy" id="1234261"/>
    <lineage>
        <taxon>Eukaryota</taxon>
        <taxon>Metazoa</taxon>
        <taxon>Spiralia</taxon>
        <taxon>Gnathifera</taxon>
        <taxon>Rotifera</taxon>
        <taxon>Eurotatoria</taxon>
        <taxon>Bdelloidea</taxon>
        <taxon>Philodinida</taxon>
        <taxon>Philodinidae</taxon>
        <taxon>Didymodactylos</taxon>
    </lineage>
</organism>
<evidence type="ECO:0000313" key="3">
    <source>
        <dbReference type="EMBL" id="CAF4303212.1"/>
    </source>
</evidence>
<evidence type="ECO:0008006" key="5">
    <source>
        <dbReference type="Google" id="ProtNLM"/>
    </source>
</evidence>
<feature type="compositionally biased region" description="Low complexity" evidence="1">
    <location>
        <begin position="134"/>
        <end position="149"/>
    </location>
</feature>
<dbReference type="Gene3D" id="3.40.50.410">
    <property type="entry name" value="von Willebrand factor, type A domain"/>
    <property type="match status" value="1"/>
</dbReference>
<evidence type="ECO:0000313" key="4">
    <source>
        <dbReference type="Proteomes" id="UP000663829"/>
    </source>
</evidence>
<dbReference type="EMBL" id="CAJNOQ010018119">
    <property type="protein sequence ID" value="CAF1418922.1"/>
    <property type="molecule type" value="Genomic_DNA"/>
</dbReference>